<dbReference type="Pfam" id="PF07963">
    <property type="entry name" value="N_methyl"/>
    <property type="match status" value="1"/>
</dbReference>
<dbReference type="GO" id="GO:0009986">
    <property type="term" value="C:cell surface"/>
    <property type="evidence" value="ECO:0007669"/>
    <property type="project" value="UniProtKB-SubCell"/>
</dbReference>
<evidence type="ECO:0000256" key="7">
    <source>
        <dbReference type="ARBA" id="ARBA00023136"/>
    </source>
</evidence>
<keyword evidence="10" id="KW-0813">Transport</keyword>
<keyword evidence="13" id="KW-1185">Reference proteome</keyword>
<dbReference type="SUPFAM" id="SSF54523">
    <property type="entry name" value="Pili subunits"/>
    <property type="match status" value="1"/>
</dbReference>
<dbReference type="OrthoDB" id="1798043at2"/>
<evidence type="ECO:0000256" key="3">
    <source>
        <dbReference type="ARBA" id="ARBA00022475"/>
    </source>
</evidence>
<proteinExistence type="inferred from homology"/>
<dbReference type="InterPro" id="IPR045584">
    <property type="entry name" value="Pilin-like"/>
</dbReference>
<dbReference type="EMBL" id="FOGL01000001">
    <property type="protein sequence ID" value="SER16616.1"/>
    <property type="molecule type" value="Genomic_DNA"/>
</dbReference>
<dbReference type="InterPro" id="IPR000983">
    <property type="entry name" value="Bac_GSPG_pilin"/>
</dbReference>
<evidence type="ECO:0000256" key="11">
    <source>
        <dbReference type="PIRSR" id="PIRSR029928-50"/>
    </source>
</evidence>
<keyword evidence="6 10" id="KW-1133">Transmembrane helix</keyword>
<evidence type="ECO:0000256" key="5">
    <source>
        <dbReference type="ARBA" id="ARBA00022692"/>
    </source>
</evidence>
<dbReference type="GO" id="GO:0030420">
    <property type="term" value="P:establishment of competence for transformation"/>
    <property type="evidence" value="ECO:0007669"/>
    <property type="project" value="UniProtKB-UniRule"/>
</dbReference>
<evidence type="ECO:0000256" key="10">
    <source>
        <dbReference type="PIRNR" id="PIRNR029928"/>
    </source>
</evidence>
<dbReference type="RefSeq" id="WP_089738570.1">
    <property type="nucleotide sequence ID" value="NZ_FOGL01000001.1"/>
</dbReference>
<sequence length="105" mass="11615">MLKNESGFTLIEMLIVLAVISLLLILFIPNLADKNNSIQDKGCEALIALAENQLLAYHLDEKDSITTAKDLVDAGYLKSTECANGSKKIVYQKDSDIHFTLEETN</sequence>
<dbReference type="NCBIfam" id="TIGR02532">
    <property type="entry name" value="IV_pilin_GFxxxE"/>
    <property type="match status" value="1"/>
</dbReference>
<evidence type="ECO:0000313" key="13">
    <source>
        <dbReference type="Proteomes" id="UP000199687"/>
    </source>
</evidence>
<comment type="function">
    <text evidence="10">Required for transformation and DNA binding.</text>
</comment>
<dbReference type="NCBIfam" id="NF040999">
    <property type="entry name" value="pilin_ComGC"/>
    <property type="match status" value="1"/>
</dbReference>
<evidence type="ECO:0000256" key="6">
    <source>
        <dbReference type="ARBA" id="ARBA00022989"/>
    </source>
</evidence>
<keyword evidence="8 10" id="KW-0178">Competence</keyword>
<comment type="subcellular location">
    <subcellularLocation>
        <location evidence="1">Cell membrane</location>
        <topology evidence="1">Single-pass membrane protein</topology>
    </subcellularLocation>
    <subcellularLocation>
        <location evidence="2">Cell surface</location>
    </subcellularLocation>
</comment>
<feature type="chain" id="PRO_5035525177" description="ComG operon protein 3" evidence="11">
    <location>
        <begin position="8"/>
        <end position="105"/>
    </location>
</feature>
<dbReference type="GO" id="GO:0015628">
    <property type="term" value="P:protein secretion by the type II secretion system"/>
    <property type="evidence" value="ECO:0007669"/>
    <property type="project" value="InterPro"/>
</dbReference>
<dbReference type="PROSITE" id="PS00409">
    <property type="entry name" value="PROKAR_NTER_METHYL"/>
    <property type="match status" value="1"/>
</dbReference>
<dbReference type="AlphaFoldDB" id="A0A1H9LYW8"/>
<dbReference type="InterPro" id="IPR016940">
    <property type="entry name" value="ComGC"/>
</dbReference>
<dbReference type="Proteomes" id="UP000199687">
    <property type="component" value="Unassembled WGS sequence"/>
</dbReference>
<evidence type="ECO:0000256" key="9">
    <source>
        <dbReference type="ARBA" id="ARBA00043982"/>
    </source>
</evidence>
<feature type="transmembrane region" description="Helical" evidence="10">
    <location>
        <begin position="6"/>
        <end position="28"/>
    </location>
</feature>
<dbReference type="InterPro" id="IPR012902">
    <property type="entry name" value="N_methyl_site"/>
</dbReference>
<evidence type="ECO:0000256" key="1">
    <source>
        <dbReference type="ARBA" id="ARBA00004162"/>
    </source>
</evidence>
<comment type="subunit">
    <text evidence="10">Homodimer.</text>
</comment>
<dbReference type="PRINTS" id="PR00813">
    <property type="entry name" value="BCTERIALGSPG"/>
</dbReference>
<evidence type="ECO:0000256" key="2">
    <source>
        <dbReference type="ARBA" id="ARBA00004241"/>
    </source>
</evidence>
<dbReference type="Gene3D" id="3.30.700.10">
    <property type="entry name" value="Glycoprotein, Type 4 Pilin"/>
    <property type="match status" value="1"/>
</dbReference>
<dbReference type="STRING" id="531814.SAMN04487944_101470"/>
<keyword evidence="4 11" id="KW-0488">Methylation</keyword>
<gene>
    <name evidence="12" type="ORF">SAMN04487944_101470</name>
</gene>
<evidence type="ECO:0000313" key="12">
    <source>
        <dbReference type="EMBL" id="SER16616.1"/>
    </source>
</evidence>
<feature type="propeptide" id="PRO_5035525178" evidence="11">
    <location>
        <begin position="1"/>
        <end position="7"/>
    </location>
</feature>
<feature type="modified residue" description="N-methylphenylalanine" evidence="11">
    <location>
        <position position="8"/>
    </location>
</feature>
<comment type="similarity">
    <text evidence="9 10">Belongs to the ComGC family.</text>
</comment>
<keyword evidence="3 10" id="KW-1003">Cell membrane</keyword>
<evidence type="ECO:0000256" key="4">
    <source>
        <dbReference type="ARBA" id="ARBA00022481"/>
    </source>
</evidence>
<dbReference type="GO" id="GO:0015627">
    <property type="term" value="C:type II protein secretion system complex"/>
    <property type="evidence" value="ECO:0007669"/>
    <property type="project" value="InterPro"/>
</dbReference>
<protein>
    <recommendedName>
        <fullName evidence="10">ComG operon protein 3</fullName>
    </recommendedName>
</protein>
<reference evidence="12 13" key="1">
    <citation type="submission" date="2016-10" db="EMBL/GenBank/DDBJ databases">
        <authorList>
            <person name="de Groot N.N."/>
        </authorList>
    </citation>
    <scope>NUCLEOTIDE SEQUENCE [LARGE SCALE GENOMIC DNA]</scope>
    <source>
        <strain evidence="12 13">CGMCC 1.7727</strain>
    </source>
</reference>
<organism evidence="12 13">
    <name type="scientific">Gracilibacillus ureilyticus</name>
    <dbReference type="NCBI Taxonomy" id="531814"/>
    <lineage>
        <taxon>Bacteria</taxon>
        <taxon>Bacillati</taxon>
        <taxon>Bacillota</taxon>
        <taxon>Bacilli</taxon>
        <taxon>Bacillales</taxon>
        <taxon>Bacillaceae</taxon>
        <taxon>Gracilibacillus</taxon>
    </lineage>
</organism>
<accession>A0A1H9LYW8</accession>
<dbReference type="PIRSF" id="PIRSF029928">
    <property type="entry name" value="Late_competence_ComGC"/>
    <property type="match status" value="1"/>
</dbReference>
<keyword evidence="7 10" id="KW-0472">Membrane</keyword>
<keyword evidence="5 10" id="KW-0812">Transmembrane</keyword>
<dbReference type="GO" id="GO:0005886">
    <property type="term" value="C:plasma membrane"/>
    <property type="evidence" value="ECO:0007669"/>
    <property type="project" value="UniProtKB-SubCell"/>
</dbReference>
<evidence type="ECO:0000256" key="8">
    <source>
        <dbReference type="ARBA" id="ARBA00023287"/>
    </source>
</evidence>
<name>A0A1H9LYW8_9BACI</name>